<name>A0A291T8D8_9FIRM</name>
<protein>
    <submittedName>
        <fullName evidence="1">Uncharacterized protein</fullName>
    </submittedName>
</protein>
<dbReference type="EMBL" id="CP023819">
    <property type="protein sequence ID" value="ATL89385.1"/>
    <property type="molecule type" value="Genomic_DNA"/>
</dbReference>
<sequence length="66" mass="7697">MGNGLSLYRCPNSVGQLESRGLHGSCFLKVFRIMVLNIWTQKVYINDFSEEHTTILNYLKYLISKR</sequence>
<gene>
    <name evidence="1" type="ORF">CRH10_03190</name>
</gene>
<organism evidence="1 2">
    <name type="scientific">Faecalibacterium prausnitzii</name>
    <dbReference type="NCBI Taxonomy" id="853"/>
    <lineage>
        <taxon>Bacteria</taxon>
        <taxon>Bacillati</taxon>
        <taxon>Bacillota</taxon>
        <taxon>Clostridia</taxon>
        <taxon>Eubacteriales</taxon>
        <taxon>Oscillospiraceae</taxon>
        <taxon>Faecalibacterium</taxon>
    </lineage>
</organism>
<accession>A0A291T8D8</accession>
<dbReference type="Proteomes" id="UP000223709">
    <property type="component" value="Chromosome"/>
</dbReference>
<dbReference type="AlphaFoldDB" id="A0A291T8D8"/>
<evidence type="ECO:0000313" key="1">
    <source>
        <dbReference type="EMBL" id="ATL89385.1"/>
    </source>
</evidence>
<evidence type="ECO:0000313" key="2">
    <source>
        <dbReference type="Proteomes" id="UP000223709"/>
    </source>
</evidence>
<proteinExistence type="predicted"/>
<reference evidence="1 2" key="1">
    <citation type="submission" date="2017-10" db="EMBL/GenBank/DDBJ databases">
        <title>Complete Genome Sequence of Faecalibacterium prausnitzii isolated from the gut of healthy adult Indian.</title>
        <authorList>
            <person name="Bag S."/>
            <person name="Ghosh T.S."/>
            <person name="Das B."/>
        </authorList>
    </citation>
    <scope>NUCLEOTIDE SEQUENCE [LARGE SCALE GENOMIC DNA]</scope>
    <source>
        <strain evidence="1 2">Indica</strain>
    </source>
</reference>